<dbReference type="Gene3D" id="3.30.2310.20">
    <property type="entry name" value="RelE-like"/>
    <property type="match status" value="1"/>
</dbReference>
<dbReference type="RefSeq" id="WP_126540968.1">
    <property type="nucleotide sequence ID" value="NZ_BSPM01000004.1"/>
</dbReference>
<organism evidence="3 4">
    <name type="scientific">Oharaeibacter diazotrophicus</name>
    <dbReference type="NCBI Taxonomy" id="1920512"/>
    <lineage>
        <taxon>Bacteria</taxon>
        <taxon>Pseudomonadati</taxon>
        <taxon>Pseudomonadota</taxon>
        <taxon>Alphaproteobacteria</taxon>
        <taxon>Hyphomicrobiales</taxon>
        <taxon>Pleomorphomonadaceae</taxon>
        <taxon>Oharaeibacter</taxon>
    </lineage>
</organism>
<comment type="caution">
    <text evidence="3">The sequence shown here is derived from an EMBL/GenBank/DDBJ whole genome shotgun (WGS) entry which is preliminary data.</text>
</comment>
<dbReference type="PANTHER" id="PTHR33755">
    <property type="entry name" value="TOXIN PARE1-RELATED"/>
    <property type="match status" value="1"/>
</dbReference>
<sequence length="104" mass="11720">MDGESRRVAFAPAARQDLADIRAYLGPRSPQGYASVVRAIERRILLARDNPAIGRPAVKEGVRELVEPRYGYVIPYVVHRNTILVLRIYRAVRAPLDPDTLEKP</sequence>
<dbReference type="Proteomes" id="UP000294547">
    <property type="component" value="Unassembled WGS sequence"/>
</dbReference>
<dbReference type="InterPro" id="IPR035093">
    <property type="entry name" value="RelE/ParE_toxin_dom_sf"/>
</dbReference>
<dbReference type="OrthoDB" id="595470at2"/>
<gene>
    <name evidence="3" type="ORF">EDD54_1941</name>
</gene>
<name>A0A4R6RHF6_9HYPH</name>
<dbReference type="EMBL" id="SNXY01000007">
    <property type="protein sequence ID" value="TDP85096.1"/>
    <property type="molecule type" value="Genomic_DNA"/>
</dbReference>
<protein>
    <submittedName>
        <fullName evidence="3">Plasmid stabilization system protein ParE</fullName>
    </submittedName>
</protein>
<dbReference type="InterPro" id="IPR051803">
    <property type="entry name" value="TA_system_RelE-like_toxin"/>
</dbReference>
<dbReference type="InterPro" id="IPR007712">
    <property type="entry name" value="RelE/ParE_toxin"/>
</dbReference>
<accession>A0A4R6RHF6</accession>
<evidence type="ECO:0000313" key="3">
    <source>
        <dbReference type="EMBL" id="TDP85096.1"/>
    </source>
</evidence>
<dbReference type="AlphaFoldDB" id="A0A4R6RHF6"/>
<evidence type="ECO:0000256" key="2">
    <source>
        <dbReference type="ARBA" id="ARBA00022649"/>
    </source>
</evidence>
<proteinExistence type="inferred from homology"/>
<reference evidence="3 4" key="1">
    <citation type="submission" date="2019-03" db="EMBL/GenBank/DDBJ databases">
        <title>Genomic Encyclopedia of Type Strains, Phase IV (KMG-IV): sequencing the most valuable type-strain genomes for metagenomic binning, comparative biology and taxonomic classification.</title>
        <authorList>
            <person name="Goeker M."/>
        </authorList>
    </citation>
    <scope>NUCLEOTIDE SEQUENCE [LARGE SCALE GENOMIC DNA]</scope>
    <source>
        <strain evidence="3 4">DSM 102969</strain>
    </source>
</reference>
<evidence type="ECO:0000313" key="4">
    <source>
        <dbReference type="Proteomes" id="UP000294547"/>
    </source>
</evidence>
<keyword evidence="2" id="KW-1277">Toxin-antitoxin system</keyword>
<comment type="similarity">
    <text evidence="1">Belongs to the RelE toxin family.</text>
</comment>
<keyword evidence="4" id="KW-1185">Reference proteome</keyword>
<evidence type="ECO:0000256" key="1">
    <source>
        <dbReference type="ARBA" id="ARBA00006226"/>
    </source>
</evidence>
<dbReference type="Pfam" id="PF05016">
    <property type="entry name" value="ParE_toxin"/>
    <property type="match status" value="1"/>
</dbReference>